<name>A0A9D1H3S0_9FIRM</name>
<dbReference type="EMBL" id="DVLU01000073">
    <property type="protein sequence ID" value="HIT85723.1"/>
    <property type="molecule type" value="Genomic_DNA"/>
</dbReference>
<comment type="caution">
    <text evidence="1">The sequence shown here is derived from an EMBL/GenBank/DDBJ whole genome shotgun (WGS) entry which is preliminary data.</text>
</comment>
<accession>A0A9D1H3S0</accession>
<reference evidence="1" key="1">
    <citation type="submission" date="2020-10" db="EMBL/GenBank/DDBJ databases">
        <authorList>
            <person name="Gilroy R."/>
        </authorList>
    </citation>
    <scope>NUCLEOTIDE SEQUENCE</scope>
    <source>
        <strain evidence="1">CHK181-108</strain>
    </source>
</reference>
<proteinExistence type="predicted"/>
<organism evidence="1 2">
    <name type="scientific">Candidatus Ornithomonoglobus intestinigallinarum</name>
    <dbReference type="NCBI Taxonomy" id="2840894"/>
    <lineage>
        <taxon>Bacteria</taxon>
        <taxon>Bacillati</taxon>
        <taxon>Bacillota</taxon>
        <taxon>Clostridia</taxon>
        <taxon>Candidatus Ornithomonoglobus</taxon>
    </lineage>
</organism>
<gene>
    <name evidence="1" type="ORF">IAA60_07455</name>
</gene>
<sequence length="171" mass="19746">MKSAYVYLQLYKLFDDVTPIKADCGLLCGSACCKGDDSGMFLFPGEEAVYRLLEPDWIKIEPTDLTYEFEGVRRTVKLALCSGSCDRFERPLACRIFPLTPYINGDGELEIIIDPRAKGICRLARGFMLEDFSPAFVKNVERTFKLLSKNRRIRAFLKEYSLYLDEFLRFF</sequence>
<dbReference type="AlphaFoldDB" id="A0A9D1H3S0"/>
<reference evidence="1" key="2">
    <citation type="journal article" date="2021" name="PeerJ">
        <title>Extensive microbial diversity within the chicken gut microbiome revealed by metagenomics and culture.</title>
        <authorList>
            <person name="Gilroy R."/>
            <person name="Ravi A."/>
            <person name="Getino M."/>
            <person name="Pursley I."/>
            <person name="Horton D.L."/>
            <person name="Alikhan N.F."/>
            <person name="Baker D."/>
            <person name="Gharbi K."/>
            <person name="Hall N."/>
            <person name="Watson M."/>
            <person name="Adriaenssens E.M."/>
            <person name="Foster-Nyarko E."/>
            <person name="Jarju S."/>
            <person name="Secka A."/>
            <person name="Antonio M."/>
            <person name="Oren A."/>
            <person name="Chaudhuri R.R."/>
            <person name="La Ragione R."/>
            <person name="Hildebrand F."/>
            <person name="Pallen M.J."/>
        </authorList>
    </citation>
    <scope>NUCLEOTIDE SEQUENCE</scope>
    <source>
        <strain evidence="1">CHK181-108</strain>
    </source>
</reference>
<evidence type="ECO:0000313" key="2">
    <source>
        <dbReference type="Proteomes" id="UP000824165"/>
    </source>
</evidence>
<protein>
    <submittedName>
        <fullName evidence="1">Uncharacterized protein</fullName>
    </submittedName>
</protein>
<dbReference type="Proteomes" id="UP000824165">
    <property type="component" value="Unassembled WGS sequence"/>
</dbReference>
<evidence type="ECO:0000313" key="1">
    <source>
        <dbReference type="EMBL" id="HIT85723.1"/>
    </source>
</evidence>